<sequence length="53" mass="5877">KPVGEAQILRVPLAELSRCDCDPNKPDPCSSDEHCLNRMLKYECHPHVCAAGE</sequence>
<dbReference type="InterPro" id="IPR046341">
    <property type="entry name" value="SET_dom_sf"/>
</dbReference>
<evidence type="ECO:0000259" key="2">
    <source>
        <dbReference type="PROSITE" id="PS51215"/>
    </source>
</evidence>
<name>A0A8S3EZD3_9BILA</name>
<comment type="caution">
    <text evidence="3">The sequence shown here is derived from an EMBL/GenBank/DDBJ whole genome shotgun (WGS) entry which is preliminary data.</text>
</comment>
<dbReference type="SUPFAM" id="SSF82199">
    <property type="entry name" value="SET domain"/>
    <property type="match status" value="1"/>
</dbReference>
<dbReference type="Pfam" id="PF17907">
    <property type="entry name" value="AWS"/>
    <property type="match status" value="1"/>
</dbReference>
<evidence type="ECO:0000313" key="4">
    <source>
        <dbReference type="Proteomes" id="UP000676336"/>
    </source>
</evidence>
<feature type="non-terminal residue" evidence="3">
    <location>
        <position position="1"/>
    </location>
</feature>
<dbReference type="InterPro" id="IPR006560">
    <property type="entry name" value="AWS_dom"/>
</dbReference>
<feature type="domain" description="AWS" evidence="2">
    <location>
        <begin position="14"/>
        <end position="53"/>
    </location>
</feature>
<evidence type="ECO:0000256" key="1">
    <source>
        <dbReference type="ARBA" id="ARBA00022691"/>
    </source>
</evidence>
<dbReference type="AlphaFoldDB" id="A0A8S3EZD3"/>
<dbReference type="EMBL" id="CAJOBI010245782">
    <property type="protein sequence ID" value="CAF5094808.1"/>
    <property type="molecule type" value="Genomic_DNA"/>
</dbReference>
<proteinExistence type="predicted"/>
<keyword evidence="1" id="KW-0949">S-adenosyl-L-methionine</keyword>
<gene>
    <name evidence="3" type="ORF">SMN809_LOCUS61367</name>
</gene>
<dbReference type="PROSITE" id="PS51215">
    <property type="entry name" value="AWS"/>
    <property type="match status" value="1"/>
</dbReference>
<dbReference type="GO" id="GO:0042054">
    <property type="term" value="F:histone methyltransferase activity"/>
    <property type="evidence" value="ECO:0007669"/>
    <property type="project" value="InterPro"/>
</dbReference>
<protein>
    <recommendedName>
        <fullName evidence="2">AWS domain-containing protein</fullName>
    </recommendedName>
</protein>
<accession>A0A8S3EZD3</accession>
<dbReference type="Proteomes" id="UP000676336">
    <property type="component" value="Unassembled WGS sequence"/>
</dbReference>
<organism evidence="3 4">
    <name type="scientific">Rotaria magnacalcarata</name>
    <dbReference type="NCBI Taxonomy" id="392030"/>
    <lineage>
        <taxon>Eukaryota</taxon>
        <taxon>Metazoa</taxon>
        <taxon>Spiralia</taxon>
        <taxon>Gnathifera</taxon>
        <taxon>Rotifera</taxon>
        <taxon>Eurotatoria</taxon>
        <taxon>Bdelloidea</taxon>
        <taxon>Philodinida</taxon>
        <taxon>Philodinidae</taxon>
        <taxon>Rotaria</taxon>
    </lineage>
</organism>
<dbReference type="GO" id="GO:0005634">
    <property type="term" value="C:nucleus"/>
    <property type="evidence" value="ECO:0007669"/>
    <property type="project" value="InterPro"/>
</dbReference>
<reference evidence="3" key="1">
    <citation type="submission" date="2021-02" db="EMBL/GenBank/DDBJ databases">
        <authorList>
            <person name="Nowell W R."/>
        </authorList>
    </citation>
    <scope>NUCLEOTIDE SEQUENCE</scope>
</reference>
<evidence type="ECO:0000313" key="3">
    <source>
        <dbReference type="EMBL" id="CAF5094808.1"/>
    </source>
</evidence>
<dbReference type="Gene3D" id="2.170.270.10">
    <property type="entry name" value="SET domain"/>
    <property type="match status" value="1"/>
</dbReference>